<dbReference type="AlphaFoldDB" id="C4LD87"/>
<organism evidence="1 2">
    <name type="scientific">Tolumonas auensis (strain DSM 9187 / NBRC 110442 / TA 4)</name>
    <dbReference type="NCBI Taxonomy" id="595494"/>
    <lineage>
        <taxon>Bacteria</taxon>
        <taxon>Pseudomonadati</taxon>
        <taxon>Pseudomonadota</taxon>
        <taxon>Gammaproteobacteria</taxon>
        <taxon>Aeromonadales</taxon>
        <taxon>Aeromonadaceae</taxon>
        <taxon>Tolumonas</taxon>
    </lineage>
</organism>
<dbReference type="KEGG" id="tau:Tola_3029"/>
<protein>
    <submittedName>
        <fullName evidence="1">Uncharacterized protein</fullName>
    </submittedName>
</protein>
<dbReference type="Pfam" id="PF04463">
    <property type="entry name" value="2-thiour_desulf"/>
    <property type="match status" value="1"/>
</dbReference>
<dbReference type="Proteomes" id="UP000009073">
    <property type="component" value="Chromosome"/>
</dbReference>
<reference evidence="1 2" key="2">
    <citation type="journal article" date="2011" name="Stand. Genomic Sci.">
        <title>Complete genome sequence of Tolumonas auensis type strain (TA 4).</title>
        <authorList>
            <person name="Chertkov O."/>
            <person name="Copeland A."/>
            <person name="Lucas S."/>
            <person name="Lapidus A."/>
            <person name="Berry K.W."/>
            <person name="Detter J.C."/>
            <person name="Del Rio T.G."/>
            <person name="Hammon N."/>
            <person name="Dalin E."/>
            <person name="Tice H."/>
            <person name="Pitluck S."/>
            <person name="Richardson P."/>
            <person name="Bruce D."/>
            <person name="Goodwin L."/>
            <person name="Han C."/>
            <person name="Tapia R."/>
            <person name="Saunders E."/>
            <person name="Schmutz J."/>
            <person name="Brettin T."/>
            <person name="Larimer F."/>
            <person name="Land M."/>
            <person name="Hauser L."/>
            <person name="Spring S."/>
            <person name="Rohde M."/>
            <person name="Kyrpides N.C."/>
            <person name="Ivanova N."/>
            <person name="Goker M."/>
            <person name="Beller H.R."/>
            <person name="Klenk H.P."/>
            <person name="Woyke T."/>
        </authorList>
    </citation>
    <scope>NUCLEOTIDE SEQUENCE [LARGE SCALE GENOMIC DNA]</scope>
    <source>
        <strain evidence="2">DSM 9187 / TA4</strain>
    </source>
</reference>
<accession>C4LD87</accession>
<dbReference type="HOGENOM" id="CLU_076318_1_0_6"/>
<dbReference type="InterPro" id="IPR007553">
    <property type="entry name" value="2-thiour_desulf"/>
</dbReference>
<proteinExistence type="predicted"/>
<evidence type="ECO:0000313" key="2">
    <source>
        <dbReference type="Proteomes" id="UP000009073"/>
    </source>
</evidence>
<dbReference type="PANTHER" id="PTHR30087">
    <property type="entry name" value="INNER MEMBRANE PROTEIN"/>
    <property type="match status" value="1"/>
</dbReference>
<keyword evidence="2" id="KW-1185">Reference proteome</keyword>
<evidence type="ECO:0000313" key="1">
    <source>
        <dbReference type="EMBL" id="ACQ94618.1"/>
    </source>
</evidence>
<dbReference type="PANTHER" id="PTHR30087:SF1">
    <property type="entry name" value="HYPOTHETICAL CYTOSOLIC PROTEIN"/>
    <property type="match status" value="1"/>
</dbReference>
<dbReference type="eggNOG" id="COG1683">
    <property type="taxonomic scope" value="Bacteria"/>
</dbReference>
<name>C4LD87_TOLAT</name>
<dbReference type="EMBL" id="CP001616">
    <property type="protein sequence ID" value="ACQ94618.1"/>
    <property type="molecule type" value="Genomic_DNA"/>
</dbReference>
<dbReference type="RefSeq" id="WP_015880067.1">
    <property type="nucleotide sequence ID" value="NC_012691.1"/>
</dbReference>
<dbReference type="STRING" id="595494.Tola_3029"/>
<reference evidence="2" key="1">
    <citation type="submission" date="2009-05" db="EMBL/GenBank/DDBJ databases">
        <title>Complete sequence of Tolumonas auensis DSM 9187.</title>
        <authorList>
            <consortium name="US DOE Joint Genome Institute"/>
            <person name="Lucas S."/>
            <person name="Copeland A."/>
            <person name="Lapidus A."/>
            <person name="Glavina del Rio T."/>
            <person name="Tice H."/>
            <person name="Bruce D."/>
            <person name="Goodwin L."/>
            <person name="Pitluck S."/>
            <person name="Chertkov O."/>
            <person name="Brettin T."/>
            <person name="Detter J.C."/>
            <person name="Han C."/>
            <person name="Larimer F."/>
            <person name="Land M."/>
            <person name="Hauser L."/>
            <person name="Kyrpides N."/>
            <person name="Mikhailova N."/>
            <person name="Spring S."/>
            <person name="Beller H."/>
        </authorList>
    </citation>
    <scope>NUCLEOTIDE SEQUENCE [LARGE SCALE GENOMIC DNA]</scope>
    <source>
        <strain evidence="2">DSM 9187 / TA4</strain>
    </source>
</reference>
<gene>
    <name evidence="1" type="ordered locus">Tola_3029</name>
</gene>
<sequence length="163" mass="17699">MVCKTGTGDKIITTPKILVSACLLGCPVRYDAQSKPVNHPVLQRWHANGWLVPFCPEQAGGLPTPRPAAELQQDGRVMTGEGKDVTAPFLKGAEQALALCQQQKIKYALLKESSPSCGSTNIYDGHFRGKKIAGEGMTSHLLRAHGIRIFSEQQIDELFASLD</sequence>